<protein>
    <submittedName>
        <fullName evidence="1">Uncharacterized protein</fullName>
    </submittedName>
</protein>
<name>A0A0L8GWM9_OCTBM</name>
<accession>A0A0L8GWM9</accession>
<gene>
    <name evidence="1" type="ORF">OCBIM_22026749mg</name>
</gene>
<reference evidence="1" key="1">
    <citation type="submission" date="2015-07" db="EMBL/GenBank/DDBJ databases">
        <title>MeaNS - Measles Nucleotide Surveillance Program.</title>
        <authorList>
            <person name="Tran T."/>
            <person name="Druce J."/>
        </authorList>
    </citation>
    <scope>NUCLEOTIDE SEQUENCE</scope>
    <source>
        <strain evidence="1">UCB-OBI-ISO-001</strain>
        <tissue evidence="1">Gonad</tissue>
    </source>
</reference>
<organism evidence="1">
    <name type="scientific">Octopus bimaculoides</name>
    <name type="common">California two-spotted octopus</name>
    <dbReference type="NCBI Taxonomy" id="37653"/>
    <lineage>
        <taxon>Eukaryota</taxon>
        <taxon>Metazoa</taxon>
        <taxon>Spiralia</taxon>
        <taxon>Lophotrochozoa</taxon>
        <taxon>Mollusca</taxon>
        <taxon>Cephalopoda</taxon>
        <taxon>Coleoidea</taxon>
        <taxon>Octopodiformes</taxon>
        <taxon>Octopoda</taxon>
        <taxon>Incirrata</taxon>
        <taxon>Octopodidae</taxon>
        <taxon>Octopus</taxon>
    </lineage>
</organism>
<dbReference type="AlphaFoldDB" id="A0A0L8GWM9"/>
<evidence type="ECO:0000313" key="1">
    <source>
        <dbReference type="EMBL" id="KOF81302.1"/>
    </source>
</evidence>
<proteinExistence type="predicted"/>
<sequence>MWQHSFMSLVKNIHPGGQFDLYSYGDLLKKFVPVEYRCQSNQPSFLLFKVLRPRAHLRNLDYCPYYGLAELLECQI</sequence>
<dbReference type="EMBL" id="KQ420105">
    <property type="protein sequence ID" value="KOF81302.1"/>
    <property type="molecule type" value="Genomic_DNA"/>
</dbReference>